<evidence type="ECO:0000313" key="1">
    <source>
        <dbReference type="EMBL" id="CAH3147565.1"/>
    </source>
</evidence>
<comment type="caution">
    <text evidence="1">The sequence shown here is derived from an EMBL/GenBank/DDBJ whole genome shotgun (WGS) entry which is preliminary data.</text>
</comment>
<feature type="non-terminal residue" evidence="1">
    <location>
        <position position="1"/>
    </location>
</feature>
<gene>
    <name evidence="1" type="ORF">PMEA_00023461</name>
</gene>
<sequence length="106" mass="12463">VDTVLPVNEKIVYCSKRKKRRFCDHCDRLVSIRTFNAHKRRKTVDDANIFDYTDELPIQIQATWILTLCYQAMNVPKLQNLPPKVQNFKESSSLMPQILQLNIEKV</sequence>
<reference evidence="1 2" key="1">
    <citation type="submission" date="2022-05" db="EMBL/GenBank/DDBJ databases">
        <authorList>
            <consortium name="Genoscope - CEA"/>
            <person name="William W."/>
        </authorList>
    </citation>
    <scope>NUCLEOTIDE SEQUENCE [LARGE SCALE GENOMIC DNA]</scope>
</reference>
<organism evidence="1 2">
    <name type="scientific">Pocillopora meandrina</name>
    <dbReference type="NCBI Taxonomy" id="46732"/>
    <lineage>
        <taxon>Eukaryota</taxon>
        <taxon>Metazoa</taxon>
        <taxon>Cnidaria</taxon>
        <taxon>Anthozoa</taxon>
        <taxon>Hexacorallia</taxon>
        <taxon>Scleractinia</taxon>
        <taxon>Astrocoeniina</taxon>
        <taxon>Pocilloporidae</taxon>
        <taxon>Pocillopora</taxon>
    </lineage>
</organism>
<evidence type="ECO:0000313" key="2">
    <source>
        <dbReference type="Proteomes" id="UP001159428"/>
    </source>
</evidence>
<protein>
    <submittedName>
        <fullName evidence="1">Uncharacterized protein</fullName>
    </submittedName>
</protein>
<name>A0AAU9XGH9_9CNID</name>
<dbReference type="Proteomes" id="UP001159428">
    <property type="component" value="Unassembled WGS sequence"/>
</dbReference>
<accession>A0AAU9XGH9</accession>
<keyword evidence="2" id="KW-1185">Reference proteome</keyword>
<proteinExistence type="predicted"/>
<dbReference type="AlphaFoldDB" id="A0AAU9XGH9"/>
<dbReference type="EMBL" id="CALNXJ010000043">
    <property type="protein sequence ID" value="CAH3147565.1"/>
    <property type="molecule type" value="Genomic_DNA"/>
</dbReference>